<dbReference type="InterPro" id="IPR034683">
    <property type="entry name" value="IspD/TarI"/>
</dbReference>
<dbReference type="InterPro" id="IPR050088">
    <property type="entry name" value="IspD/TarI_cytidylyltransf_bact"/>
</dbReference>
<dbReference type="PANTHER" id="PTHR32125">
    <property type="entry name" value="2-C-METHYL-D-ERYTHRITOL 4-PHOSPHATE CYTIDYLYLTRANSFERASE, CHLOROPLASTIC"/>
    <property type="match status" value="1"/>
</dbReference>
<dbReference type="GO" id="GO:0019288">
    <property type="term" value="P:isopentenyl diphosphate biosynthetic process, methylerythritol 4-phosphate pathway"/>
    <property type="evidence" value="ECO:0007669"/>
    <property type="project" value="UniProtKB-UniRule"/>
</dbReference>
<dbReference type="EC" id="2.7.7.60" evidence="3"/>
<dbReference type="RefSeq" id="WP_116679564.1">
    <property type="nucleotide sequence ID" value="NZ_JBGYUN010000022.1"/>
</dbReference>
<protein>
    <recommendedName>
        <fullName evidence="3">2-C-methyl-D-erythritol 4-phosphate cytidylyltransferase</fullName>
        <ecNumber evidence="3">2.7.7.60</ecNumber>
    </recommendedName>
    <alternativeName>
        <fullName evidence="3">4-diphosphocytidyl-2C-methyl-D-erythritol synthase</fullName>
    </alternativeName>
    <alternativeName>
        <fullName evidence="3">MEP cytidylyltransferase</fullName>
        <shortName evidence="3">MCT</shortName>
    </alternativeName>
</protein>
<comment type="caution">
    <text evidence="4">The sequence shown here is derived from an EMBL/GenBank/DDBJ whole genome shotgun (WGS) entry which is preliminary data.</text>
</comment>
<dbReference type="PANTHER" id="PTHR32125:SF4">
    <property type="entry name" value="2-C-METHYL-D-ERYTHRITOL 4-PHOSPHATE CYTIDYLYLTRANSFERASE, CHLOROPLASTIC"/>
    <property type="match status" value="1"/>
</dbReference>
<evidence type="ECO:0000313" key="5">
    <source>
        <dbReference type="Proteomes" id="UP000245462"/>
    </source>
</evidence>
<comment type="pathway">
    <text evidence="3">Isoprenoid biosynthesis; isopentenyl diphosphate biosynthesis via DXP pathway; isopentenyl diphosphate from 1-deoxy-D-xylulose 5-phosphate: step 2/6.</text>
</comment>
<dbReference type="NCBIfam" id="NF001186">
    <property type="entry name" value="PRK00155.2-3"/>
    <property type="match status" value="1"/>
</dbReference>
<proteinExistence type="inferred from homology"/>
<accession>A0A2U1FAH5</accession>
<evidence type="ECO:0000313" key="4">
    <source>
        <dbReference type="EMBL" id="PVZ09193.1"/>
    </source>
</evidence>
<keyword evidence="3" id="KW-0414">Isoprene biosynthesis</keyword>
<dbReference type="InterPro" id="IPR001228">
    <property type="entry name" value="IspD"/>
</dbReference>
<dbReference type="GO" id="GO:0050518">
    <property type="term" value="F:2-C-methyl-D-erythritol 4-phosphate cytidylyltransferase activity"/>
    <property type="evidence" value="ECO:0007669"/>
    <property type="project" value="UniProtKB-UniRule"/>
</dbReference>
<comment type="function">
    <text evidence="3">Catalyzes the formation of 4-diphosphocytidyl-2-C-methyl-D-erythritol from CTP and 2-C-methyl-D-erythritol 4-phosphate (MEP).</text>
</comment>
<organism evidence="4 5">
    <name type="scientific">Porphyromonas loveana</name>
    <dbReference type="NCBI Taxonomy" id="1884669"/>
    <lineage>
        <taxon>Bacteria</taxon>
        <taxon>Pseudomonadati</taxon>
        <taxon>Bacteroidota</taxon>
        <taxon>Bacteroidia</taxon>
        <taxon>Bacteroidales</taxon>
        <taxon>Porphyromonadaceae</taxon>
        <taxon>Porphyromonas</taxon>
    </lineage>
</organism>
<feature type="site" description="Transition state stabilizer" evidence="3">
    <location>
        <position position="25"/>
    </location>
</feature>
<dbReference type="HAMAP" id="MF_00108">
    <property type="entry name" value="IspD"/>
    <property type="match status" value="1"/>
</dbReference>
<dbReference type="Pfam" id="PF01128">
    <property type="entry name" value="IspD"/>
    <property type="match status" value="1"/>
</dbReference>
<keyword evidence="1 3" id="KW-0808">Transferase</keyword>
<dbReference type="AlphaFoldDB" id="A0A2U1FAH5"/>
<gene>
    <name evidence="3" type="primary">ispD</name>
    <name evidence="4" type="ORF">C7382_11060</name>
</gene>
<dbReference type="EMBL" id="QEKY01000010">
    <property type="protein sequence ID" value="PVZ09193.1"/>
    <property type="molecule type" value="Genomic_DNA"/>
</dbReference>
<dbReference type="SUPFAM" id="SSF53448">
    <property type="entry name" value="Nucleotide-diphospho-sugar transferases"/>
    <property type="match status" value="1"/>
</dbReference>
<dbReference type="Proteomes" id="UP000245462">
    <property type="component" value="Unassembled WGS sequence"/>
</dbReference>
<dbReference type="FunFam" id="3.90.550.10:FF:000003">
    <property type="entry name" value="2-C-methyl-D-erythritol 4-phosphate cytidylyltransferase"/>
    <property type="match status" value="1"/>
</dbReference>
<keyword evidence="2 3" id="KW-0548">Nucleotidyltransferase</keyword>
<sequence>MNGKPRYALIVAGGRGLRMGAEMPKQFLPLTGLPVLMHTMRRLAPHVDEIVLVLPVEHHSFWQELCTRYGFMSPHRVAAGGDTRFASVHSGLELVPDGALVAIHDGVRPLVSAETIEACFHAAEAAGAAAPYRPLTESLRYYTPEANHAVDRSQYVTVQTPQTFRSEWIREAYAMPYEERFTDDCSVYESSFGRPVTLVEGNAENIKLTTPQDLALAELLMR</sequence>
<comment type="similarity">
    <text evidence="3">Belongs to the IspD/TarI cytidylyltransferase family. IspD subfamily.</text>
</comment>
<dbReference type="InterPro" id="IPR029044">
    <property type="entry name" value="Nucleotide-diphossugar_trans"/>
</dbReference>
<dbReference type="GeneID" id="94551032"/>
<feature type="site" description="Transition state stabilizer" evidence="3">
    <location>
        <position position="18"/>
    </location>
</feature>
<feature type="site" description="Positions MEP for the nucleophilic attack" evidence="3">
    <location>
        <position position="207"/>
    </location>
</feature>
<reference evidence="4 5" key="1">
    <citation type="submission" date="2018-04" db="EMBL/GenBank/DDBJ databases">
        <title>Genomic Encyclopedia of Type Strains, Phase IV (KMG-IV): sequencing the most valuable type-strain genomes for metagenomic binning, comparative biology and taxonomic classification.</title>
        <authorList>
            <person name="Goeker M."/>
        </authorList>
    </citation>
    <scope>NUCLEOTIDE SEQUENCE [LARGE SCALE GENOMIC DNA]</scope>
    <source>
        <strain evidence="4 5">DSM 28520</strain>
    </source>
</reference>
<dbReference type="UniPathway" id="UPA00056">
    <property type="reaction ID" value="UER00093"/>
</dbReference>
<dbReference type="CDD" id="cd02516">
    <property type="entry name" value="CDP-ME_synthetase"/>
    <property type="match status" value="1"/>
</dbReference>
<dbReference type="OrthoDB" id="9806837at2"/>
<name>A0A2U1FAH5_9PORP</name>
<evidence type="ECO:0000256" key="3">
    <source>
        <dbReference type="HAMAP-Rule" id="MF_00108"/>
    </source>
</evidence>
<dbReference type="NCBIfam" id="TIGR00453">
    <property type="entry name" value="ispD"/>
    <property type="match status" value="1"/>
</dbReference>
<feature type="site" description="Positions MEP for the nucleophilic attack" evidence="3">
    <location>
        <position position="152"/>
    </location>
</feature>
<dbReference type="Gene3D" id="3.90.550.10">
    <property type="entry name" value="Spore Coat Polysaccharide Biosynthesis Protein SpsA, Chain A"/>
    <property type="match status" value="1"/>
</dbReference>
<evidence type="ECO:0000256" key="1">
    <source>
        <dbReference type="ARBA" id="ARBA00022679"/>
    </source>
</evidence>
<keyword evidence="5" id="KW-1185">Reference proteome</keyword>
<comment type="catalytic activity">
    <reaction evidence="3">
        <text>2-C-methyl-D-erythritol 4-phosphate + CTP + H(+) = 4-CDP-2-C-methyl-D-erythritol + diphosphate</text>
        <dbReference type="Rhea" id="RHEA:13429"/>
        <dbReference type="ChEBI" id="CHEBI:15378"/>
        <dbReference type="ChEBI" id="CHEBI:33019"/>
        <dbReference type="ChEBI" id="CHEBI:37563"/>
        <dbReference type="ChEBI" id="CHEBI:57823"/>
        <dbReference type="ChEBI" id="CHEBI:58262"/>
        <dbReference type="EC" id="2.7.7.60"/>
    </reaction>
</comment>
<evidence type="ECO:0000256" key="2">
    <source>
        <dbReference type="ARBA" id="ARBA00022695"/>
    </source>
</evidence>